<sequence length="196" mass="21854">IPSGFIILYQLEVDGSSLLFKELIAIFVVLVISQGFYQLSLLQGSPNKPDDIIQLAHHSPFPPEPKLTLFNLESRLSKGFSLKRIRIFSPEKGSSCKVKNMPKASYSIISNIFFRYCRIKLIIEARQACIIGQGVIADTYASPILYPILAQDIIYYRCLVISGIRSLYTAQSKESRLDLIGGIEIVGVEAKESIPV</sequence>
<proteinExistence type="predicted"/>
<protein>
    <submittedName>
        <fullName evidence="1">Uncharacterized protein</fullName>
    </submittedName>
</protein>
<accession>A0A5C6SDQ8</accession>
<organism evidence="1 2">
    <name type="scientific">Fusarium oxysporum f. sp. cubense</name>
    <dbReference type="NCBI Taxonomy" id="61366"/>
    <lineage>
        <taxon>Eukaryota</taxon>
        <taxon>Fungi</taxon>
        <taxon>Dikarya</taxon>
        <taxon>Ascomycota</taxon>
        <taxon>Pezizomycotina</taxon>
        <taxon>Sordariomycetes</taxon>
        <taxon>Hypocreomycetidae</taxon>
        <taxon>Hypocreales</taxon>
        <taxon>Nectriaceae</taxon>
        <taxon>Fusarium</taxon>
        <taxon>Fusarium oxysporum species complex</taxon>
    </lineage>
</organism>
<evidence type="ECO:0000313" key="1">
    <source>
        <dbReference type="EMBL" id="TXB96904.1"/>
    </source>
</evidence>
<comment type="caution">
    <text evidence="1">The sequence shown here is derived from an EMBL/GenBank/DDBJ whole genome shotgun (WGS) entry which is preliminary data.</text>
</comment>
<dbReference type="AlphaFoldDB" id="A0A5C6SDQ8"/>
<name>A0A5C6SDQ8_FUSOC</name>
<dbReference type="EMBL" id="VMNF01000014">
    <property type="protein sequence ID" value="TXB96904.1"/>
    <property type="molecule type" value="Genomic_DNA"/>
</dbReference>
<feature type="non-terminal residue" evidence="1">
    <location>
        <position position="1"/>
    </location>
</feature>
<gene>
    <name evidence="1" type="ORF">FocTR4_00012274</name>
</gene>
<reference evidence="1 2" key="1">
    <citation type="submission" date="2019-07" db="EMBL/GenBank/DDBJ databases">
        <title>The First High-Quality Draft Genome Sequence of the Causal Agent of the Current Panama Disease Epidemic.</title>
        <authorList>
            <person name="Warmington R.J."/>
            <person name="Kay W."/>
            <person name="Jeffries A."/>
            <person name="Bebber D."/>
            <person name="Moore K."/>
            <person name="Studholme D.J."/>
        </authorList>
    </citation>
    <scope>NUCLEOTIDE SEQUENCE [LARGE SCALE GENOMIC DNA]</scope>
    <source>
        <strain evidence="1 2">TR4</strain>
    </source>
</reference>
<evidence type="ECO:0000313" key="2">
    <source>
        <dbReference type="Proteomes" id="UP000321331"/>
    </source>
</evidence>
<dbReference type="Proteomes" id="UP000321331">
    <property type="component" value="Unassembled WGS sequence"/>
</dbReference>